<evidence type="ECO:0000313" key="3">
    <source>
        <dbReference type="Proteomes" id="UP001500631"/>
    </source>
</evidence>
<protein>
    <recommendedName>
        <fullName evidence="4">Prepilin-type N-terminal cleavage/methylation domain-containing protein</fullName>
    </recommendedName>
</protein>
<keyword evidence="3" id="KW-1185">Reference proteome</keyword>
<dbReference type="Proteomes" id="UP001500631">
    <property type="component" value="Unassembled WGS sequence"/>
</dbReference>
<proteinExistence type="predicted"/>
<dbReference type="InterPro" id="IPR012902">
    <property type="entry name" value="N_methyl_site"/>
</dbReference>
<gene>
    <name evidence="2" type="ORF">GCM10023338_21490</name>
</gene>
<evidence type="ECO:0000256" key="1">
    <source>
        <dbReference type="SAM" id="Phobius"/>
    </source>
</evidence>
<accession>A0ABP9N0P7</accession>
<dbReference type="EMBL" id="BAABKE010000008">
    <property type="protein sequence ID" value="GAA5103234.1"/>
    <property type="molecule type" value="Genomic_DNA"/>
</dbReference>
<keyword evidence="1" id="KW-0812">Transmembrane</keyword>
<keyword evidence="1" id="KW-1133">Transmembrane helix</keyword>
<keyword evidence="1" id="KW-0472">Membrane</keyword>
<comment type="caution">
    <text evidence="2">The sequence shown here is derived from an EMBL/GenBank/DDBJ whole genome shotgun (WGS) entry which is preliminary data.</text>
</comment>
<dbReference type="PROSITE" id="PS00409">
    <property type="entry name" value="PROKAR_NTER_METHYL"/>
    <property type="match status" value="1"/>
</dbReference>
<organism evidence="2 3">
    <name type="scientific">Wohlfahrtiimonas larvae</name>
    <dbReference type="NCBI Taxonomy" id="1157986"/>
    <lineage>
        <taxon>Bacteria</taxon>
        <taxon>Pseudomonadati</taxon>
        <taxon>Pseudomonadota</taxon>
        <taxon>Gammaproteobacteria</taxon>
        <taxon>Cardiobacteriales</taxon>
        <taxon>Ignatzschineriaceae</taxon>
        <taxon>Wohlfahrtiimonas</taxon>
    </lineage>
</organism>
<evidence type="ECO:0000313" key="2">
    <source>
        <dbReference type="EMBL" id="GAA5103234.1"/>
    </source>
</evidence>
<dbReference type="RefSeq" id="WP_077926468.1">
    <property type="nucleotide sequence ID" value="NZ_BAABKE010000008.1"/>
</dbReference>
<reference evidence="3" key="1">
    <citation type="journal article" date="2019" name="Int. J. Syst. Evol. Microbiol.">
        <title>The Global Catalogue of Microorganisms (GCM) 10K type strain sequencing project: providing services to taxonomists for standard genome sequencing and annotation.</title>
        <authorList>
            <consortium name="The Broad Institute Genomics Platform"/>
            <consortium name="The Broad Institute Genome Sequencing Center for Infectious Disease"/>
            <person name="Wu L."/>
            <person name="Ma J."/>
        </authorList>
    </citation>
    <scope>NUCLEOTIDE SEQUENCE [LARGE SCALE GENOMIC DNA]</scope>
    <source>
        <strain evidence="3">JCM 18424</strain>
    </source>
</reference>
<evidence type="ECO:0008006" key="4">
    <source>
        <dbReference type="Google" id="ProtNLM"/>
    </source>
</evidence>
<sequence>MLKFYKNKGVSLIELMVAVGLSLTLVLSMLAFYSISSKNVIDFQSANHDQQQIRKMMNLLETDIENTGGFECAKPDDIFAFNNTNIFRVPTDIISLGNDITRKQIVFVHPVISEYQHTALGMLDFNKVPQTQLSNYQPLPITDAGCGQDQSLVYIGTTILEMMPMNNIITTNDSYGETANDIDAFVALSAVQARKDGSQNIPVNTYTPSMNDATVMFLSDEKESNQISVGRNKVDIFLGFAPEDANGTIFTYVPELDITSEADFKAGGWINPFFSNDHYNLVTNQSNDNNTPEPNLLSRTLHQASDANGLSMNTYPLKKELINQIRAIKFKFTFGAHNGIPERQLTRVIRFKNTYLMKLNQ</sequence>
<feature type="transmembrane region" description="Helical" evidence="1">
    <location>
        <begin position="12"/>
        <end position="35"/>
    </location>
</feature>
<name>A0ABP9N0P7_9GAMM</name>